<organism evidence="1 2">
    <name type="scientific">Bacillus phage W.Ph</name>
    <dbReference type="NCBI Taxonomy" id="764595"/>
    <lineage>
        <taxon>Viruses</taxon>
        <taxon>Duplodnaviria</taxon>
        <taxon>Heunggongvirae</taxon>
        <taxon>Uroviricota</taxon>
        <taxon>Caudoviricetes</taxon>
        <taxon>Herelleviridae</taxon>
        <taxon>Bastillevirinae</taxon>
        <taxon>Wphvirus</taxon>
        <taxon>Wphvirus WPh</taxon>
    </lineage>
</organism>
<dbReference type="GeneID" id="11536870"/>
<proteinExistence type="predicted"/>
<sequence length="135" mass="15667">MKLDELVIADVDFPDESQLVVRMTENYLYILAEDDKNMPREGNPNNFEFFIDKTTAERMYVLLLNVNMGNTLYYNDTFTDMGSSKFYISILSSKGQVLLVDENTYTGVTATANDAIRFREYLRVFINKEEIEVEV</sequence>
<keyword evidence="2" id="KW-1185">Reference proteome</keyword>
<name>G9B1W5_9CAUD</name>
<evidence type="ECO:0000313" key="2">
    <source>
        <dbReference type="Proteomes" id="UP000005445"/>
    </source>
</evidence>
<reference evidence="1 2" key="1">
    <citation type="submission" date="2013-01" db="EMBL/GenBank/DDBJ databases">
        <title>Large myovirus of Bacillus.</title>
        <authorList>
            <person name="Klumpp J."/>
            <person name="Beyer W."/>
            <person name="Loessner M.J."/>
        </authorList>
    </citation>
    <scope>NUCLEOTIDE SEQUENCE [LARGE SCALE GENOMIC DNA]</scope>
</reference>
<evidence type="ECO:0000313" key="1">
    <source>
        <dbReference type="EMBL" id="ADH03360.1"/>
    </source>
</evidence>
<protein>
    <submittedName>
        <fullName evidence="1">Gp214</fullName>
    </submittedName>
</protein>
<dbReference type="OrthoDB" id="24341at10239"/>
<accession>G9B1W5</accession>
<dbReference type="KEGG" id="vg:11536870"/>
<dbReference type="RefSeq" id="YP_004957229.1">
    <property type="nucleotide sequence ID" value="NC_016563.1"/>
</dbReference>
<dbReference type="EMBL" id="HM144387">
    <property type="protein sequence ID" value="ADH03360.1"/>
    <property type="molecule type" value="Genomic_DNA"/>
</dbReference>
<dbReference type="Proteomes" id="UP000005445">
    <property type="component" value="Segment"/>
</dbReference>